<name>A0A815R2M2_ADIRI</name>
<proteinExistence type="predicted"/>
<dbReference type="EMBL" id="CAJNOR010004051">
    <property type="protein sequence ID" value="CAF1471000.1"/>
    <property type="molecule type" value="Genomic_DNA"/>
</dbReference>
<sequence>MIPKKIVHQYPLVALLTGPDSRYKDLLLRNTEQLQASVNNDKHSFFQVYVRSLNAKQQKRLLKHQRQDKSLCFTFPISYSCPIALQKPSTSLISSPSLHSSISRQVSNSTSRLKSAVSISFVDENTINSSFLHRPSFTQIRSSNACESCHPSLSNGICSCIVQSLLQLNSKKKANILVELNDIFENLTSNNIIT</sequence>
<gene>
    <name evidence="1" type="ORF">XAT740_LOCUS37977</name>
</gene>
<organism evidence="1 2">
    <name type="scientific">Adineta ricciae</name>
    <name type="common">Rotifer</name>
    <dbReference type="NCBI Taxonomy" id="249248"/>
    <lineage>
        <taxon>Eukaryota</taxon>
        <taxon>Metazoa</taxon>
        <taxon>Spiralia</taxon>
        <taxon>Gnathifera</taxon>
        <taxon>Rotifera</taxon>
        <taxon>Eurotatoria</taxon>
        <taxon>Bdelloidea</taxon>
        <taxon>Adinetida</taxon>
        <taxon>Adinetidae</taxon>
        <taxon>Adineta</taxon>
    </lineage>
</organism>
<evidence type="ECO:0000313" key="2">
    <source>
        <dbReference type="Proteomes" id="UP000663828"/>
    </source>
</evidence>
<keyword evidence="2" id="KW-1185">Reference proteome</keyword>
<dbReference type="AlphaFoldDB" id="A0A815R2M2"/>
<dbReference type="Proteomes" id="UP000663828">
    <property type="component" value="Unassembled WGS sequence"/>
</dbReference>
<protein>
    <submittedName>
        <fullName evidence="1">Uncharacterized protein</fullName>
    </submittedName>
</protein>
<comment type="caution">
    <text evidence="1">The sequence shown here is derived from an EMBL/GenBank/DDBJ whole genome shotgun (WGS) entry which is preliminary data.</text>
</comment>
<accession>A0A815R2M2</accession>
<evidence type="ECO:0000313" key="1">
    <source>
        <dbReference type="EMBL" id="CAF1471000.1"/>
    </source>
</evidence>
<reference evidence="1" key="1">
    <citation type="submission" date="2021-02" db="EMBL/GenBank/DDBJ databases">
        <authorList>
            <person name="Nowell W R."/>
        </authorList>
    </citation>
    <scope>NUCLEOTIDE SEQUENCE</scope>
</reference>